<organism evidence="3 4">
    <name type="scientific">Taxus chinensis</name>
    <name type="common">Chinese yew</name>
    <name type="synonym">Taxus wallichiana var. chinensis</name>
    <dbReference type="NCBI Taxonomy" id="29808"/>
    <lineage>
        <taxon>Eukaryota</taxon>
        <taxon>Viridiplantae</taxon>
        <taxon>Streptophyta</taxon>
        <taxon>Embryophyta</taxon>
        <taxon>Tracheophyta</taxon>
        <taxon>Spermatophyta</taxon>
        <taxon>Pinopsida</taxon>
        <taxon>Pinidae</taxon>
        <taxon>Conifers II</taxon>
        <taxon>Cupressales</taxon>
        <taxon>Taxaceae</taxon>
        <taxon>Taxus</taxon>
    </lineage>
</organism>
<protein>
    <submittedName>
        <fullName evidence="3">Uncharacterized protein</fullName>
    </submittedName>
</protein>
<dbReference type="Proteomes" id="UP000824469">
    <property type="component" value="Unassembled WGS sequence"/>
</dbReference>
<proteinExistence type="predicted"/>
<comment type="caution">
    <text evidence="3">The sequence shown here is derived from an EMBL/GenBank/DDBJ whole genome shotgun (WGS) entry which is preliminary data.</text>
</comment>
<sequence length="504" mass="56388">MHDLQSKRHKSTSFFPITVGHYSCQSIHRARGLEAEMFSEYEQEFFPARLNFDPFGVARKTISQEYAHVPSLEDFWMKCKTEYEVRKKDFSRLSARQVFDFGLARIPADLKDDGPVLLDTYHQMGGDRVVLQENVGGCHTIEERSAAVLVNTSNWLLTKGYCLDEALMNQVTGNFGTGDSLKRKHGGESSRRPEKMKVHRRSQSKEKITSTAMMLVPASPASSTSPTVAPQQDTAIPQLNPATFIFSPQPLRSAPVPEETLKLQMAEFERALSLDDSEDGSHNTVAVSDGEESEREIVVHSATSHSPRKARVEINSEEHDLQLLLSLGGKDRKPKVAKETSRLIIEESGQKFAEMSVPAKGRKEDEFTAEDITVTTVPIGQATTKRLKQDTQTLIDALFLRLDKEKAEKVELQKQVSQLCEIIAKVAKSSTQPISAQKQVSDHLMQEMEDASNQVKAIDEWKSLIIRQASVQLGEVPAQPKGYERCSRSAEATGDKHSRYEHSC</sequence>
<feature type="compositionally biased region" description="Basic and acidic residues" evidence="2">
    <location>
        <begin position="186"/>
        <end position="196"/>
    </location>
</feature>
<evidence type="ECO:0000256" key="2">
    <source>
        <dbReference type="SAM" id="MobiDB-lite"/>
    </source>
</evidence>
<dbReference type="AlphaFoldDB" id="A0AA38CC96"/>
<evidence type="ECO:0000313" key="4">
    <source>
        <dbReference type="Proteomes" id="UP000824469"/>
    </source>
</evidence>
<keyword evidence="1" id="KW-0175">Coiled coil</keyword>
<keyword evidence="4" id="KW-1185">Reference proteome</keyword>
<accession>A0AA38CC96</accession>
<evidence type="ECO:0000313" key="3">
    <source>
        <dbReference type="EMBL" id="KAH9296671.1"/>
    </source>
</evidence>
<dbReference type="EMBL" id="JAHRHJ020000011">
    <property type="protein sequence ID" value="KAH9296671.1"/>
    <property type="molecule type" value="Genomic_DNA"/>
</dbReference>
<name>A0AA38CC96_TAXCH</name>
<feature type="coiled-coil region" evidence="1">
    <location>
        <begin position="395"/>
        <end position="422"/>
    </location>
</feature>
<reference evidence="3 4" key="1">
    <citation type="journal article" date="2021" name="Nat. Plants">
        <title>The Taxus genome provides insights into paclitaxel biosynthesis.</title>
        <authorList>
            <person name="Xiong X."/>
            <person name="Gou J."/>
            <person name="Liao Q."/>
            <person name="Li Y."/>
            <person name="Zhou Q."/>
            <person name="Bi G."/>
            <person name="Li C."/>
            <person name="Du R."/>
            <person name="Wang X."/>
            <person name="Sun T."/>
            <person name="Guo L."/>
            <person name="Liang H."/>
            <person name="Lu P."/>
            <person name="Wu Y."/>
            <person name="Zhang Z."/>
            <person name="Ro D.K."/>
            <person name="Shang Y."/>
            <person name="Huang S."/>
            <person name="Yan J."/>
        </authorList>
    </citation>
    <scope>NUCLEOTIDE SEQUENCE [LARGE SCALE GENOMIC DNA]</scope>
    <source>
        <strain evidence="3">Ta-2019</strain>
    </source>
</reference>
<gene>
    <name evidence="3" type="ORF">KI387_044251</name>
</gene>
<evidence type="ECO:0000256" key="1">
    <source>
        <dbReference type="SAM" id="Coils"/>
    </source>
</evidence>
<feature type="region of interest" description="Disordered" evidence="2">
    <location>
        <begin position="178"/>
        <end position="208"/>
    </location>
</feature>